<evidence type="ECO:0000313" key="1">
    <source>
        <dbReference type="EnsemblMetazoa" id="AMEM007058-PA"/>
    </source>
</evidence>
<name>A0A182V113_ANOME</name>
<keyword evidence="2" id="KW-1185">Reference proteome</keyword>
<sequence length="114" mass="12410">MIADKGTVRVPQQQRQRPDAFGPDVLAALEKITVGGSVSVGELTDRIDRSRISCEVSTDAAQPMTARACGPFPLPHSPANDRYTGINSTNQRSRRIWLASKLSSDGRLEYPSRG</sequence>
<accession>A0A182V113</accession>
<dbReference type="Proteomes" id="UP000075903">
    <property type="component" value="Unassembled WGS sequence"/>
</dbReference>
<evidence type="ECO:0000313" key="2">
    <source>
        <dbReference type="Proteomes" id="UP000075903"/>
    </source>
</evidence>
<protein>
    <submittedName>
        <fullName evidence="1">Uncharacterized protein</fullName>
    </submittedName>
</protein>
<dbReference type="EnsemblMetazoa" id="AMEM007058-RA">
    <property type="protein sequence ID" value="AMEM007058-PA"/>
    <property type="gene ID" value="AMEM007058"/>
</dbReference>
<reference evidence="1" key="1">
    <citation type="submission" date="2020-05" db="UniProtKB">
        <authorList>
            <consortium name="EnsemblMetazoa"/>
        </authorList>
    </citation>
    <scope>IDENTIFICATION</scope>
    <source>
        <strain evidence="1">MAF</strain>
    </source>
</reference>
<dbReference type="VEuPathDB" id="VectorBase:AMEM007058"/>
<organism evidence="1 2">
    <name type="scientific">Anopheles merus</name>
    <name type="common">Mosquito</name>
    <dbReference type="NCBI Taxonomy" id="30066"/>
    <lineage>
        <taxon>Eukaryota</taxon>
        <taxon>Metazoa</taxon>
        <taxon>Ecdysozoa</taxon>
        <taxon>Arthropoda</taxon>
        <taxon>Hexapoda</taxon>
        <taxon>Insecta</taxon>
        <taxon>Pterygota</taxon>
        <taxon>Neoptera</taxon>
        <taxon>Endopterygota</taxon>
        <taxon>Diptera</taxon>
        <taxon>Nematocera</taxon>
        <taxon>Culicoidea</taxon>
        <taxon>Culicidae</taxon>
        <taxon>Anophelinae</taxon>
        <taxon>Anopheles</taxon>
    </lineage>
</organism>
<dbReference type="AlphaFoldDB" id="A0A182V113"/>
<proteinExistence type="predicted"/>